<keyword evidence="4" id="KW-0238">DNA-binding</keyword>
<accession>A0A975BHI0</accession>
<evidence type="ECO:0000256" key="5">
    <source>
        <dbReference type="ARBA" id="ARBA00023163"/>
    </source>
</evidence>
<comment type="similarity">
    <text evidence="1">Belongs to the sigma-70 factor family. ECF subfamily.</text>
</comment>
<evidence type="ECO:0000259" key="6">
    <source>
        <dbReference type="Pfam" id="PF08281"/>
    </source>
</evidence>
<dbReference type="InterPro" id="IPR013324">
    <property type="entry name" value="RNA_pol_sigma_r3/r4-like"/>
</dbReference>
<dbReference type="GO" id="GO:0006352">
    <property type="term" value="P:DNA-templated transcription initiation"/>
    <property type="evidence" value="ECO:0007669"/>
    <property type="project" value="InterPro"/>
</dbReference>
<dbReference type="InterPro" id="IPR036388">
    <property type="entry name" value="WH-like_DNA-bd_sf"/>
</dbReference>
<dbReference type="GO" id="GO:0016987">
    <property type="term" value="F:sigma factor activity"/>
    <property type="evidence" value="ECO:0007669"/>
    <property type="project" value="UniProtKB-KW"/>
</dbReference>
<dbReference type="InterPro" id="IPR013325">
    <property type="entry name" value="RNA_pol_sigma_r2"/>
</dbReference>
<organism evidence="7 8">
    <name type="scientific">Desulfonema magnum</name>
    <dbReference type="NCBI Taxonomy" id="45655"/>
    <lineage>
        <taxon>Bacteria</taxon>
        <taxon>Pseudomonadati</taxon>
        <taxon>Thermodesulfobacteriota</taxon>
        <taxon>Desulfobacteria</taxon>
        <taxon>Desulfobacterales</taxon>
        <taxon>Desulfococcaceae</taxon>
        <taxon>Desulfonema</taxon>
    </lineage>
</organism>
<dbReference type="SUPFAM" id="SSF88659">
    <property type="entry name" value="Sigma3 and sigma4 domains of RNA polymerase sigma factors"/>
    <property type="match status" value="1"/>
</dbReference>
<dbReference type="Pfam" id="PF08281">
    <property type="entry name" value="Sigma70_r4_2"/>
    <property type="match status" value="1"/>
</dbReference>
<dbReference type="Proteomes" id="UP000663722">
    <property type="component" value="Chromosome"/>
</dbReference>
<evidence type="ECO:0000313" key="8">
    <source>
        <dbReference type="Proteomes" id="UP000663722"/>
    </source>
</evidence>
<gene>
    <name evidence="7" type="ORF">dnm_015570</name>
</gene>
<dbReference type="InterPro" id="IPR014284">
    <property type="entry name" value="RNA_pol_sigma-70_dom"/>
</dbReference>
<keyword evidence="3" id="KW-0731">Sigma factor</keyword>
<keyword evidence="2" id="KW-0805">Transcription regulation</keyword>
<dbReference type="InterPro" id="IPR039425">
    <property type="entry name" value="RNA_pol_sigma-70-like"/>
</dbReference>
<evidence type="ECO:0000256" key="3">
    <source>
        <dbReference type="ARBA" id="ARBA00023082"/>
    </source>
</evidence>
<dbReference type="GO" id="GO:0003677">
    <property type="term" value="F:DNA binding"/>
    <property type="evidence" value="ECO:0007669"/>
    <property type="project" value="UniProtKB-KW"/>
</dbReference>
<evidence type="ECO:0000313" key="7">
    <source>
        <dbReference type="EMBL" id="QTA85546.1"/>
    </source>
</evidence>
<dbReference type="KEGG" id="dmm:dnm_015570"/>
<name>A0A975BHI0_9BACT</name>
<dbReference type="RefSeq" id="WP_207681559.1">
    <property type="nucleotide sequence ID" value="NZ_CP061800.1"/>
</dbReference>
<dbReference type="SUPFAM" id="SSF88946">
    <property type="entry name" value="Sigma2 domain of RNA polymerase sigma factors"/>
    <property type="match status" value="1"/>
</dbReference>
<evidence type="ECO:0000256" key="1">
    <source>
        <dbReference type="ARBA" id="ARBA00010641"/>
    </source>
</evidence>
<dbReference type="AlphaFoldDB" id="A0A975BHI0"/>
<sequence length="198" mass="23726">MKKKLTPEEEREILHECIHHKKCEKLTRQYWNLIYKTVQKTFIFKNAPLVREELEEVQQDVFVQLFDDDCRRLRQYREGGGCNLAGWIILISNRTALNHLRGKDPHSIVARQYLTLFEDMKQELDMKKEVNRLEAREKLLKIVEASEKLPSVERLVFKLHYVYEFSLQDVASYMKREIGNIYTIKSRAIKRLKKLVED</sequence>
<dbReference type="NCBIfam" id="TIGR02937">
    <property type="entry name" value="sigma70-ECF"/>
    <property type="match status" value="1"/>
</dbReference>
<dbReference type="Gene3D" id="1.10.10.10">
    <property type="entry name" value="Winged helix-like DNA-binding domain superfamily/Winged helix DNA-binding domain"/>
    <property type="match status" value="1"/>
</dbReference>
<dbReference type="PANTHER" id="PTHR43133:SF8">
    <property type="entry name" value="RNA POLYMERASE SIGMA FACTOR HI_1459-RELATED"/>
    <property type="match status" value="1"/>
</dbReference>
<dbReference type="Gene3D" id="1.10.1740.10">
    <property type="match status" value="1"/>
</dbReference>
<keyword evidence="8" id="KW-1185">Reference proteome</keyword>
<dbReference type="PANTHER" id="PTHR43133">
    <property type="entry name" value="RNA POLYMERASE ECF-TYPE SIGMA FACTO"/>
    <property type="match status" value="1"/>
</dbReference>
<feature type="domain" description="RNA polymerase sigma factor 70 region 4 type 2" evidence="6">
    <location>
        <begin position="140"/>
        <end position="192"/>
    </location>
</feature>
<protein>
    <submittedName>
        <fullName evidence="7">RNA polymerase sigma factor, sigma-70 family</fullName>
    </submittedName>
</protein>
<dbReference type="InterPro" id="IPR013249">
    <property type="entry name" value="RNA_pol_sigma70_r4_t2"/>
</dbReference>
<evidence type="ECO:0000256" key="2">
    <source>
        <dbReference type="ARBA" id="ARBA00023015"/>
    </source>
</evidence>
<proteinExistence type="inferred from homology"/>
<reference evidence="7" key="1">
    <citation type="journal article" date="2021" name="Microb. Physiol.">
        <title>Proteogenomic Insights into the Physiology of Marine, Sulfate-Reducing, Filamentous Desulfonema limicola and Desulfonema magnum.</title>
        <authorList>
            <person name="Schnaars V."/>
            <person name="Wohlbrand L."/>
            <person name="Scheve S."/>
            <person name="Hinrichs C."/>
            <person name="Reinhardt R."/>
            <person name="Rabus R."/>
        </authorList>
    </citation>
    <scope>NUCLEOTIDE SEQUENCE</scope>
    <source>
        <strain evidence="7">4be13</strain>
    </source>
</reference>
<dbReference type="EMBL" id="CP061800">
    <property type="protein sequence ID" value="QTA85546.1"/>
    <property type="molecule type" value="Genomic_DNA"/>
</dbReference>
<keyword evidence="5" id="KW-0804">Transcription</keyword>
<evidence type="ECO:0000256" key="4">
    <source>
        <dbReference type="ARBA" id="ARBA00023125"/>
    </source>
</evidence>